<evidence type="ECO:0000313" key="2">
    <source>
        <dbReference type="Proteomes" id="UP000199202"/>
    </source>
</evidence>
<organism evidence="1 2">
    <name type="scientific">Nonomuraea jiangxiensis</name>
    <dbReference type="NCBI Taxonomy" id="633440"/>
    <lineage>
        <taxon>Bacteria</taxon>
        <taxon>Bacillati</taxon>
        <taxon>Actinomycetota</taxon>
        <taxon>Actinomycetes</taxon>
        <taxon>Streptosporangiales</taxon>
        <taxon>Streptosporangiaceae</taxon>
        <taxon>Nonomuraea</taxon>
    </lineage>
</organism>
<accession>A0A1G9PTQ5</accession>
<protein>
    <submittedName>
        <fullName evidence="1">Uncharacterized protein</fullName>
    </submittedName>
</protein>
<sequence length="55" mass="5821">MAGSGDTALPAGDGAVVHYYFPVEVEVVGDANDALVQRVVSEVFAELDRELASRQ</sequence>
<reference evidence="1 2" key="1">
    <citation type="submission" date="2016-10" db="EMBL/GenBank/DDBJ databases">
        <authorList>
            <person name="de Groot N.N."/>
        </authorList>
    </citation>
    <scope>NUCLEOTIDE SEQUENCE [LARGE SCALE GENOMIC DNA]</scope>
    <source>
        <strain evidence="1 2">CGMCC 4.6533</strain>
    </source>
</reference>
<evidence type="ECO:0000313" key="1">
    <source>
        <dbReference type="EMBL" id="SDM02172.1"/>
    </source>
</evidence>
<dbReference type="AlphaFoldDB" id="A0A1G9PTQ5"/>
<proteinExistence type="predicted"/>
<name>A0A1G9PTQ5_9ACTN</name>
<dbReference type="EMBL" id="FNDJ01000034">
    <property type="protein sequence ID" value="SDM02172.1"/>
    <property type="molecule type" value="Genomic_DNA"/>
</dbReference>
<dbReference type="Proteomes" id="UP000199202">
    <property type="component" value="Unassembled WGS sequence"/>
</dbReference>
<keyword evidence="2" id="KW-1185">Reference proteome</keyword>
<dbReference type="RefSeq" id="WP_176993746.1">
    <property type="nucleotide sequence ID" value="NZ_FNDJ01000034.1"/>
</dbReference>
<dbReference type="STRING" id="633440.SAMN05421869_134100"/>
<gene>
    <name evidence="1" type="ORF">SAMN05421869_134100</name>
</gene>